<dbReference type="InterPro" id="IPR005475">
    <property type="entry name" value="Transketolase-like_Pyr-bd"/>
</dbReference>
<dbReference type="GO" id="GO:0019288">
    <property type="term" value="P:isopentenyl diphosphate biosynthetic process, methylerythritol 4-phosphate pathway"/>
    <property type="evidence" value="ECO:0007669"/>
    <property type="project" value="TreeGrafter"/>
</dbReference>
<dbReference type="CDD" id="cd02007">
    <property type="entry name" value="TPP_DXS"/>
    <property type="match status" value="1"/>
</dbReference>
<reference evidence="12 13" key="1">
    <citation type="submission" date="2016-11" db="EMBL/GenBank/DDBJ databases">
        <title>Study of marine rhodopsin-containing bacteria.</title>
        <authorList>
            <person name="Yoshizawa S."/>
            <person name="Kumagai Y."/>
            <person name="Kogure K."/>
        </authorList>
    </citation>
    <scope>NUCLEOTIDE SEQUENCE [LARGE SCALE GENOMIC DNA]</scope>
    <source>
        <strain evidence="12 13">SG-29</strain>
    </source>
</reference>
<dbReference type="SUPFAM" id="SSF52922">
    <property type="entry name" value="TK C-terminal domain-like"/>
    <property type="match status" value="1"/>
</dbReference>
<dbReference type="PANTHER" id="PTHR43322">
    <property type="entry name" value="1-D-DEOXYXYLULOSE 5-PHOSPHATE SYNTHASE-RELATED"/>
    <property type="match status" value="1"/>
</dbReference>
<dbReference type="GO" id="GO:0000287">
    <property type="term" value="F:magnesium ion binding"/>
    <property type="evidence" value="ECO:0007669"/>
    <property type="project" value="UniProtKB-UniRule"/>
</dbReference>
<dbReference type="PROSITE" id="PS00802">
    <property type="entry name" value="TRANSKETOLASE_2"/>
    <property type="match status" value="1"/>
</dbReference>
<dbReference type="PROSITE" id="PS00801">
    <property type="entry name" value="TRANSKETOLASE_1"/>
    <property type="match status" value="1"/>
</dbReference>
<evidence type="ECO:0000256" key="6">
    <source>
        <dbReference type="ARBA" id="ARBA00022842"/>
    </source>
</evidence>
<gene>
    <name evidence="10" type="primary">dxs</name>
    <name evidence="12" type="ORF">BSZ36_08140</name>
</gene>
<evidence type="ECO:0000256" key="1">
    <source>
        <dbReference type="ARBA" id="ARBA00004980"/>
    </source>
</evidence>
<dbReference type="NCBIfam" id="TIGR00204">
    <property type="entry name" value="dxs"/>
    <property type="match status" value="1"/>
</dbReference>
<comment type="catalytic activity">
    <reaction evidence="10">
        <text>D-glyceraldehyde 3-phosphate + pyruvate + H(+) = 1-deoxy-D-xylulose 5-phosphate + CO2</text>
        <dbReference type="Rhea" id="RHEA:12605"/>
        <dbReference type="ChEBI" id="CHEBI:15361"/>
        <dbReference type="ChEBI" id="CHEBI:15378"/>
        <dbReference type="ChEBI" id="CHEBI:16526"/>
        <dbReference type="ChEBI" id="CHEBI:57792"/>
        <dbReference type="ChEBI" id="CHEBI:59776"/>
        <dbReference type="EC" id="2.2.1.7"/>
    </reaction>
</comment>
<dbReference type="SMART" id="SM00861">
    <property type="entry name" value="Transket_pyr"/>
    <property type="match status" value="1"/>
</dbReference>
<dbReference type="NCBIfam" id="NF003933">
    <property type="entry name" value="PRK05444.2-2"/>
    <property type="match status" value="1"/>
</dbReference>
<dbReference type="InterPro" id="IPR049557">
    <property type="entry name" value="Transketolase_CS"/>
</dbReference>
<feature type="binding site" evidence="10">
    <location>
        <begin position="122"/>
        <end position="124"/>
    </location>
    <ligand>
        <name>thiamine diphosphate</name>
        <dbReference type="ChEBI" id="CHEBI:58937"/>
    </ligand>
</feature>
<feature type="binding site" evidence="10">
    <location>
        <position position="381"/>
    </location>
    <ligand>
        <name>thiamine diphosphate</name>
        <dbReference type="ChEBI" id="CHEBI:58937"/>
    </ligand>
</feature>
<evidence type="ECO:0000256" key="2">
    <source>
        <dbReference type="ARBA" id="ARBA00011081"/>
    </source>
</evidence>
<comment type="similarity">
    <text evidence="2 10">Belongs to the transketolase family. DXPS subfamily.</text>
</comment>
<comment type="pathway">
    <text evidence="1 10">Metabolic intermediate biosynthesis; 1-deoxy-D-xylulose 5-phosphate biosynthesis; 1-deoxy-D-xylulose 5-phosphate from D-glyceraldehyde 3-phosphate and pyruvate: step 1/1.</text>
</comment>
<keyword evidence="6 10" id="KW-0460">Magnesium</keyword>
<evidence type="ECO:0000256" key="10">
    <source>
        <dbReference type="HAMAP-Rule" id="MF_00315"/>
    </source>
</evidence>
<dbReference type="Pfam" id="PF02780">
    <property type="entry name" value="Transketolase_C"/>
    <property type="match status" value="1"/>
</dbReference>
<dbReference type="CDD" id="cd07033">
    <property type="entry name" value="TPP_PYR_DXS_TK_like"/>
    <property type="match status" value="1"/>
</dbReference>
<dbReference type="PANTHER" id="PTHR43322:SF5">
    <property type="entry name" value="1-DEOXY-D-XYLULOSE-5-PHOSPHATE SYNTHASE, CHLOROPLASTIC"/>
    <property type="match status" value="1"/>
</dbReference>
<dbReference type="EMBL" id="MQWB01000001">
    <property type="protein sequence ID" value="OZC02945.1"/>
    <property type="molecule type" value="Genomic_DNA"/>
</dbReference>
<dbReference type="EC" id="2.2.1.7" evidence="10"/>
<protein>
    <recommendedName>
        <fullName evidence="10">1-deoxy-D-xylulose-5-phosphate synthase</fullName>
        <ecNumber evidence="10">2.2.1.7</ecNumber>
    </recommendedName>
    <alternativeName>
        <fullName evidence="10">1-deoxyxylulose-5-phosphate synthase</fullName>
        <shortName evidence="10">DXP synthase</shortName>
        <shortName evidence="10">DXPS</shortName>
    </alternativeName>
</protein>
<dbReference type="Gene3D" id="3.40.50.970">
    <property type="match status" value="2"/>
</dbReference>
<evidence type="ECO:0000256" key="9">
    <source>
        <dbReference type="ARBA" id="ARBA00023229"/>
    </source>
</evidence>
<evidence type="ECO:0000256" key="5">
    <source>
        <dbReference type="ARBA" id="ARBA00022723"/>
    </source>
</evidence>
<name>A0A259TYU6_9BACT</name>
<dbReference type="FunFam" id="3.40.50.970:FF:000005">
    <property type="entry name" value="1-deoxy-D-xylulose-5-phosphate synthase"/>
    <property type="match status" value="1"/>
</dbReference>
<dbReference type="GO" id="GO:0009228">
    <property type="term" value="P:thiamine biosynthetic process"/>
    <property type="evidence" value="ECO:0007669"/>
    <property type="project" value="UniProtKB-UniRule"/>
</dbReference>
<organism evidence="12 13">
    <name type="scientific">Rubricoccus marinus</name>
    <dbReference type="NCBI Taxonomy" id="716817"/>
    <lineage>
        <taxon>Bacteria</taxon>
        <taxon>Pseudomonadati</taxon>
        <taxon>Rhodothermota</taxon>
        <taxon>Rhodothermia</taxon>
        <taxon>Rhodothermales</taxon>
        <taxon>Rubricoccaceae</taxon>
        <taxon>Rubricoccus</taxon>
    </lineage>
</organism>
<dbReference type="GO" id="GO:0005829">
    <property type="term" value="C:cytosol"/>
    <property type="evidence" value="ECO:0007669"/>
    <property type="project" value="TreeGrafter"/>
</dbReference>
<comment type="cofactor">
    <cofactor evidence="10">
        <name>thiamine diphosphate</name>
        <dbReference type="ChEBI" id="CHEBI:58937"/>
    </cofactor>
    <text evidence="10">Binds 1 thiamine pyrophosphate per subunit.</text>
</comment>
<evidence type="ECO:0000256" key="3">
    <source>
        <dbReference type="ARBA" id="ARBA00011738"/>
    </source>
</evidence>
<dbReference type="OrthoDB" id="9803371at2"/>
<dbReference type="HAMAP" id="MF_00315">
    <property type="entry name" value="DXP_synth"/>
    <property type="match status" value="1"/>
</dbReference>
<comment type="cofactor">
    <cofactor evidence="10">
        <name>Mg(2+)</name>
        <dbReference type="ChEBI" id="CHEBI:18420"/>
    </cofactor>
    <text evidence="10">Binds 1 Mg(2+) ion per subunit.</text>
</comment>
<keyword evidence="7 10" id="KW-0784">Thiamine biosynthesis</keyword>
<dbReference type="InterPro" id="IPR009014">
    <property type="entry name" value="Transketo_C/PFOR_II"/>
</dbReference>
<proteinExistence type="inferred from homology"/>
<dbReference type="InParanoid" id="A0A259TYU6"/>
<dbReference type="Proteomes" id="UP000216446">
    <property type="component" value="Unassembled WGS sequence"/>
</dbReference>
<dbReference type="Gene3D" id="3.40.50.920">
    <property type="match status" value="1"/>
</dbReference>
<evidence type="ECO:0000256" key="4">
    <source>
        <dbReference type="ARBA" id="ARBA00022679"/>
    </source>
</evidence>
<dbReference type="GO" id="GO:0030976">
    <property type="term" value="F:thiamine pyrophosphate binding"/>
    <property type="evidence" value="ECO:0007669"/>
    <property type="project" value="UniProtKB-UniRule"/>
</dbReference>
<evidence type="ECO:0000256" key="7">
    <source>
        <dbReference type="ARBA" id="ARBA00022977"/>
    </source>
</evidence>
<dbReference type="FunCoup" id="A0A259TYU6">
    <property type="interactions" value="467"/>
</dbReference>
<sequence length="651" mass="69050">MTDPAITPGPLLATIERPADVRALDVEQLPQLCDELRQYIVDIVAVYGGHFGASLGVVELTVALHWAYDTPEDQLVWDVGHQAYGHKILTGRRDAFPTNRKYGGLSGFPKRSESEYDTFGVGHASTSISAALGMATASKLNASGRKVVAVIGDGSMTGGLAFEGMNNAGAMDTDLLVVLNDNRISIDPNVGALHEYLAKVSASGSWNTLKNEVWEMFDKMKGLGGGHLQRLASRVEDGMKAVLTPGMLFEALGFRYIGPTDGHDVVKLATTLKKLRDLPGPILLHSLTVKGKGFAPAEADQVKWHAQSSPFDKVTGKSLAKATASGGKAPKYQDVFGDAIIELAREDDRIVGVTAAMPSGTSMGKMMKAMPDRAFDVGIAEMHAVVFAAGMATQGKYPVCAIYSTFMQRAYDGVVHDVALQNLPVLFAMDRAGVAGADGPTHHGALDIAYMRAVQGMVCAAPMDEQDLRDLLYTATQHDGPFALRYPRGEATGMPMREGFEAIPLGTGRWITPEADGASGDVCILTYGAIGGYVAEARQTLEADGITAAHADLRFCKPLDESLLRDVFARYDKVITVEDGVVQGGAGSAVLEWAADADVLSGTQVVRLGLPDSYVEHGSQRQLHDEVGIGPDGIAQAVRALVGAHASAEAA</sequence>
<dbReference type="RefSeq" id="WP_094547716.1">
    <property type="nucleotide sequence ID" value="NZ_MQWB01000001.1"/>
</dbReference>
<accession>A0A259TYU6</accession>
<feature type="binding site" evidence="10">
    <location>
        <position position="294"/>
    </location>
    <ligand>
        <name>thiamine diphosphate</name>
        <dbReference type="ChEBI" id="CHEBI:58937"/>
    </ligand>
</feature>
<dbReference type="UniPathway" id="UPA00064">
    <property type="reaction ID" value="UER00091"/>
</dbReference>
<dbReference type="InterPro" id="IPR029061">
    <property type="entry name" value="THDP-binding"/>
</dbReference>
<dbReference type="AlphaFoldDB" id="A0A259TYU6"/>
<feature type="domain" description="Transketolase-like pyrimidine-binding" evidence="11">
    <location>
        <begin position="330"/>
        <end position="494"/>
    </location>
</feature>
<keyword evidence="13" id="KW-1185">Reference proteome</keyword>
<feature type="binding site" evidence="10">
    <location>
        <position position="182"/>
    </location>
    <ligand>
        <name>thiamine diphosphate</name>
        <dbReference type="ChEBI" id="CHEBI:58937"/>
    </ligand>
</feature>
<dbReference type="InterPro" id="IPR033248">
    <property type="entry name" value="Transketolase_C"/>
</dbReference>
<dbReference type="Pfam" id="PF13292">
    <property type="entry name" value="DXP_synthase_N"/>
    <property type="match status" value="1"/>
</dbReference>
<dbReference type="InterPro" id="IPR020826">
    <property type="entry name" value="Transketolase_BS"/>
</dbReference>
<evidence type="ECO:0000256" key="8">
    <source>
        <dbReference type="ARBA" id="ARBA00023052"/>
    </source>
</evidence>
<feature type="binding site" evidence="10">
    <location>
        <position position="153"/>
    </location>
    <ligand>
        <name>Mg(2+)</name>
        <dbReference type="ChEBI" id="CHEBI:18420"/>
    </ligand>
</feature>
<dbReference type="SUPFAM" id="SSF52518">
    <property type="entry name" value="Thiamin diphosphate-binding fold (THDP-binding)"/>
    <property type="match status" value="2"/>
</dbReference>
<feature type="binding site" evidence="10">
    <location>
        <position position="182"/>
    </location>
    <ligand>
        <name>Mg(2+)</name>
        <dbReference type="ChEBI" id="CHEBI:18420"/>
    </ligand>
</feature>
<dbReference type="InterPro" id="IPR005477">
    <property type="entry name" value="Dxylulose-5-P_synthase"/>
</dbReference>
<keyword evidence="4 10" id="KW-0808">Transferase</keyword>
<evidence type="ECO:0000313" key="12">
    <source>
        <dbReference type="EMBL" id="OZC02945.1"/>
    </source>
</evidence>
<dbReference type="GO" id="GO:0016114">
    <property type="term" value="P:terpenoid biosynthetic process"/>
    <property type="evidence" value="ECO:0007669"/>
    <property type="project" value="UniProtKB-UniRule"/>
</dbReference>
<dbReference type="Pfam" id="PF02779">
    <property type="entry name" value="Transket_pyr"/>
    <property type="match status" value="1"/>
</dbReference>
<dbReference type="GO" id="GO:0008661">
    <property type="term" value="F:1-deoxy-D-xylulose-5-phosphate synthase activity"/>
    <property type="evidence" value="ECO:0007669"/>
    <property type="project" value="UniProtKB-UniRule"/>
</dbReference>
<comment type="caution">
    <text evidence="12">The sequence shown here is derived from an EMBL/GenBank/DDBJ whole genome shotgun (WGS) entry which is preliminary data.</text>
</comment>
<feature type="binding site" evidence="10">
    <location>
        <begin position="154"/>
        <end position="155"/>
    </location>
    <ligand>
        <name>thiamine diphosphate</name>
        <dbReference type="ChEBI" id="CHEBI:58937"/>
    </ligand>
</feature>
<keyword evidence="5 10" id="KW-0479">Metal-binding</keyword>
<keyword evidence="9 10" id="KW-0414">Isoprene biosynthesis</keyword>
<keyword evidence="8 10" id="KW-0786">Thiamine pyrophosphate</keyword>
<feature type="binding site" evidence="10">
    <location>
        <position position="81"/>
    </location>
    <ligand>
        <name>thiamine diphosphate</name>
        <dbReference type="ChEBI" id="CHEBI:58937"/>
    </ligand>
</feature>
<evidence type="ECO:0000259" key="11">
    <source>
        <dbReference type="SMART" id="SM00861"/>
    </source>
</evidence>
<comment type="subunit">
    <text evidence="3 10">Homodimer.</text>
</comment>
<evidence type="ECO:0000313" key="13">
    <source>
        <dbReference type="Proteomes" id="UP000216446"/>
    </source>
</evidence>
<comment type="function">
    <text evidence="10">Catalyzes the acyloin condensation reaction between C atoms 2 and 3 of pyruvate and glyceraldehyde 3-phosphate to yield 1-deoxy-D-xylulose-5-phosphate (DXP).</text>
</comment>